<dbReference type="Proteomes" id="UP001056120">
    <property type="component" value="Linkage Group LG07"/>
</dbReference>
<gene>
    <name evidence="1" type="ORF">L1987_21496</name>
</gene>
<comment type="caution">
    <text evidence="1">The sequence shown here is derived from an EMBL/GenBank/DDBJ whole genome shotgun (WGS) entry which is preliminary data.</text>
</comment>
<keyword evidence="2" id="KW-1185">Reference proteome</keyword>
<accession>A0ACB9IW96</accession>
<proteinExistence type="predicted"/>
<organism evidence="1 2">
    <name type="scientific">Smallanthus sonchifolius</name>
    <dbReference type="NCBI Taxonomy" id="185202"/>
    <lineage>
        <taxon>Eukaryota</taxon>
        <taxon>Viridiplantae</taxon>
        <taxon>Streptophyta</taxon>
        <taxon>Embryophyta</taxon>
        <taxon>Tracheophyta</taxon>
        <taxon>Spermatophyta</taxon>
        <taxon>Magnoliopsida</taxon>
        <taxon>eudicotyledons</taxon>
        <taxon>Gunneridae</taxon>
        <taxon>Pentapetalae</taxon>
        <taxon>asterids</taxon>
        <taxon>campanulids</taxon>
        <taxon>Asterales</taxon>
        <taxon>Asteraceae</taxon>
        <taxon>Asteroideae</taxon>
        <taxon>Heliantheae alliance</taxon>
        <taxon>Millerieae</taxon>
        <taxon>Smallanthus</taxon>
    </lineage>
</organism>
<evidence type="ECO:0000313" key="2">
    <source>
        <dbReference type="Proteomes" id="UP001056120"/>
    </source>
</evidence>
<reference evidence="2" key="1">
    <citation type="journal article" date="2022" name="Mol. Ecol. Resour.">
        <title>The genomes of chicory, endive, great burdock and yacon provide insights into Asteraceae palaeo-polyploidization history and plant inulin production.</title>
        <authorList>
            <person name="Fan W."/>
            <person name="Wang S."/>
            <person name="Wang H."/>
            <person name="Wang A."/>
            <person name="Jiang F."/>
            <person name="Liu H."/>
            <person name="Zhao H."/>
            <person name="Xu D."/>
            <person name="Zhang Y."/>
        </authorList>
    </citation>
    <scope>NUCLEOTIDE SEQUENCE [LARGE SCALE GENOMIC DNA]</scope>
    <source>
        <strain evidence="2">cv. Yunnan</strain>
    </source>
</reference>
<reference evidence="1 2" key="2">
    <citation type="journal article" date="2022" name="Mol. Ecol. Resour.">
        <title>The genomes of chicory, endive, great burdock and yacon provide insights into Asteraceae paleo-polyploidization history and plant inulin production.</title>
        <authorList>
            <person name="Fan W."/>
            <person name="Wang S."/>
            <person name="Wang H."/>
            <person name="Wang A."/>
            <person name="Jiang F."/>
            <person name="Liu H."/>
            <person name="Zhao H."/>
            <person name="Xu D."/>
            <person name="Zhang Y."/>
        </authorList>
    </citation>
    <scope>NUCLEOTIDE SEQUENCE [LARGE SCALE GENOMIC DNA]</scope>
    <source>
        <strain evidence="2">cv. Yunnan</strain>
        <tissue evidence="1">Leaves</tissue>
    </source>
</reference>
<sequence>MTELDYKIESGCGPTDTYINVSTLAKSFSMTSRRPSSSEQDLEELVRIVSRRGLTKKVDYVFQSQTQGHVWIDGAPHRRSVGMGKIDEDKAYDFDGIDGFDINPIKYPRSKSHVVTSNRMF</sequence>
<name>A0ACB9IW96_9ASTR</name>
<evidence type="ECO:0000313" key="1">
    <source>
        <dbReference type="EMBL" id="KAI3811766.1"/>
    </source>
</evidence>
<protein>
    <submittedName>
        <fullName evidence="1">Uncharacterized protein</fullName>
    </submittedName>
</protein>
<dbReference type="EMBL" id="CM042024">
    <property type="protein sequence ID" value="KAI3811766.1"/>
    <property type="molecule type" value="Genomic_DNA"/>
</dbReference>